<dbReference type="PANTHER" id="PTHR33175:SF3">
    <property type="entry name" value="DNA-BINDING PROTEIN HU-BETA"/>
    <property type="match status" value="1"/>
</dbReference>
<dbReference type="PRINTS" id="PR01727">
    <property type="entry name" value="DNABINDINGHU"/>
</dbReference>
<dbReference type="SMART" id="SM00411">
    <property type="entry name" value="BHL"/>
    <property type="match status" value="1"/>
</dbReference>
<feature type="compositionally biased region" description="Basic and acidic residues" evidence="4">
    <location>
        <begin position="10"/>
        <end position="20"/>
    </location>
</feature>
<feature type="compositionally biased region" description="Low complexity" evidence="4">
    <location>
        <begin position="150"/>
        <end position="180"/>
    </location>
</feature>
<evidence type="ECO:0000313" key="6">
    <source>
        <dbReference type="Proteomes" id="UP000295431"/>
    </source>
</evidence>
<dbReference type="InterPro" id="IPR020816">
    <property type="entry name" value="Histone-like_DNA-bd_CS"/>
</dbReference>
<evidence type="ECO:0000256" key="2">
    <source>
        <dbReference type="ARBA" id="ARBA00023125"/>
    </source>
</evidence>
<dbReference type="GO" id="GO:0030527">
    <property type="term" value="F:structural constituent of chromatin"/>
    <property type="evidence" value="ECO:0007669"/>
    <property type="project" value="InterPro"/>
</dbReference>
<dbReference type="SUPFAM" id="SSF47729">
    <property type="entry name" value="IHF-like DNA-binding proteins"/>
    <property type="match status" value="1"/>
</dbReference>
<dbReference type="GO" id="GO:0003677">
    <property type="term" value="F:DNA binding"/>
    <property type="evidence" value="ECO:0007669"/>
    <property type="project" value="UniProtKB-KW"/>
</dbReference>
<keyword evidence="1" id="KW-0226">DNA condensation</keyword>
<organism evidence="5 6">
    <name type="scientific">Actinomadura bangladeshensis</name>
    <dbReference type="NCBI Taxonomy" id="453573"/>
    <lineage>
        <taxon>Bacteria</taxon>
        <taxon>Bacillati</taxon>
        <taxon>Actinomycetota</taxon>
        <taxon>Actinomycetes</taxon>
        <taxon>Streptosporangiales</taxon>
        <taxon>Thermomonosporaceae</taxon>
        <taxon>Actinomadura</taxon>
    </lineage>
</organism>
<dbReference type="InterPro" id="IPR000119">
    <property type="entry name" value="Hist_DNA-bd"/>
</dbReference>
<dbReference type="Proteomes" id="UP000295431">
    <property type="component" value="Unassembled WGS sequence"/>
</dbReference>
<gene>
    <name evidence="5" type="ORF">E1284_40600</name>
</gene>
<dbReference type="PANTHER" id="PTHR33175">
    <property type="entry name" value="DNA-BINDING PROTEIN HU"/>
    <property type="match status" value="1"/>
</dbReference>
<dbReference type="OrthoDB" id="9799835at2"/>
<dbReference type="RefSeq" id="WP_131945421.1">
    <property type="nucleotide sequence ID" value="NZ_BAAAMX010000025.1"/>
</dbReference>
<dbReference type="Pfam" id="PF00216">
    <property type="entry name" value="Bac_DNA_binding"/>
    <property type="match status" value="1"/>
</dbReference>
<accession>A0A4R4N102</accession>
<feature type="compositionally biased region" description="Low complexity" evidence="4">
    <location>
        <begin position="98"/>
        <end position="109"/>
    </location>
</feature>
<dbReference type="CDD" id="cd13831">
    <property type="entry name" value="HU"/>
    <property type="match status" value="1"/>
</dbReference>
<evidence type="ECO:0000256" key="4">
    <source>
        <dbReference type="SAM" id="MobiDB-lite"/>
    </source>
</evidence>
<protein>
    <submittedName>
        <fullName evidence="5">HU family DNA-binding protein</fullName>
    </submittedName>
</protein>
<feature type="region of interest" description="Disordered" evidence="4">
    <location>
        <begin position="1"/>
        <end position="20"/>
    </location>
</feature>
<feature type="region of interest" description="Disordered" evidence="4">
    <location>
        <begin position="116"/>
        <end position="198"/>
    </location>
</feature>
<comment type="similarity">
    <text evidence="3">Belongs to the bacterial histone-like protein family.</text>
</comment>
<reference evidence="5 6" key="1">
    <citation type="submission" date="2019-03" db="EMBL/GenBank/DDBJ databases">
        <title>Draft genome sequences of novel Actinobacteria.</title>
        <authorList>
            <person name="Sahin N."/>
            <person name="Ay H."/>
            <person name="Saygin H."/>
        </authorList>
    </citation>
    <scope>NUCLEOTIDE SEQUENCE [LARGE SCALE GENOMIC DNA]</scope>
    <source>
        <strain evidence="5 6">DSM 45347</strain>
    </source>
</reference>
<evidence type="ECO:0000256" key="3">
    <source>
        <dbReference type="RuleBase" id="RU003939"/>
    </source>
</evidence>
<feature type="region of interest" description="Disordered" evidence="4">
    <location>
        <begin position="90"/>
        <end position="109"/>
    </location>
</feature>
<evidence type="ECO:0000313" key="5">
    <source>
        <dbReference type="EMBL" id="TDC00683.1"/>
    </source>
</evidence>
<dbReference type="AlphaFoldDB" id="A0A4R4N102"/>
<dbReference type="PROSITE" id="PS00045">
    <property type="entry name" value="HISTONE_LIKE"/>
    <property type="match status" value="1"/>
</dbReference>
<feature type="compositionally biased region" description="Basic and acidic residues" evidence="4">
    <location>
        <begin position="189"/>
        <end position="198"/>
    </location>
</feature>
<keyword evidence="2 5" id="KW-0238">DNA-binding</keyword>
<proteinExistence type="inferred from homology"/>
<dbReference type="GO" id="GO:0030261">
    <property type="term" value="P:chromosome condensation"/>
    <property type="evidence" value="ECO:0007669"/>
    <property type="project" value="UniProtKB-KW"/>
</dbReference>
<dbReference type="EMBL" id="SMJW01000530">
    <property type="protein sequence ID" value="TDC00683.1"/>
    <property type="molecule type" value="Genomic_DNA"/>
</dbReference>
<keyword evidence="6" id="KW-1185">Reference proteome</keyword>
<dbReference type="GO" id="GO:0005829">
    <property type="term" value="C:cytosol"/>
    <property type="evidence" value="ECO:0007669"/>
    <property type="project" value="TreeGrafter"/>
</dbReference>
<evidence type="ECO:0000256" key="1">
    <source>
        <dbReference type="ARBA" id="ARBA00023067"/>
    </source>
</evidence>
<dbReference type="InterPro" id="IPR010992">
    <property type="entry name" value="IHF-like_DNA-bd_dom_sf"/>
</dbReference>
<sequence>MNRSELVKAVAERAGSDESAARRHVDAVFDTVMDRVSAGERVIVTGFGTFDSFARPARSARNPRTGLPVEVPAAQVPRFRTGQTFRNRVAGDAPAPAPAVEPAAAPEAEAAVTMAIEAEAPAAKKPKAGKNGKNAKDGKSAKKAKRNAEPAKPSAKAKAVAGLPAKAGKNAKNAKNGKNAKGAKKKAGKAKDRIKAGK</sequence>
<name>A0A4R4N102_9ACTN</name>
<comment type="caution">
    <text evidence="5">The sequence shown here is derived from an EMBL/GenBank/DDBJ whole genome shotgun (WGS) entry which is preliminary data.</text>
</comment>
<dbReference type="Gene3D" id="4.10.520.10">
    <property type="entry name" value="IHF-like DNA-binding proteins"/>
    <property type="match status" value="1"/>
</dbReference>